<keyword evidence="3" id="KW-0540">Nuclease</keyword>
<dbReference type="PROSITE" id="PS51643">
    <property type="entry name" value="HD_CAS3"/>
    <property type="match status" value="1"/>
</dbReference>
<organism evidence="12 13">
    <name type="scientific">Streptomyces marincola</name>
    <dbReference type="NCBI Taxonomy" id="2878388"/>
    <lineage>
        <taxon>Bacteria</taxon>
        <taxon>Bacillati</taxon>
        <taxon>Actinomycetota</taxon>
        <taxon>Actinomycetes</taxon>
        <taxon>Kitasatosporales</taxon>
        <taxon>Streptomycetaceae</taxon>
        <taxon>Streptomyces</taxon>
    </lineage>
</organism>
<dbReference type="AlphaFoldDB" id="A0A1W7D149"/>
<dbReference type="Pfam" id="PF22590">
    <property type="entry name" value="Cas3-like_C_2"/>
    <property type="match status" value="1"/>
</dbReference>
<dbReference type="InterPro" id="IPR014001">
    <property type="entry name" value="Helicase_ATP-bd"/>
</dbReference>
<feature type="region of interest" description="Disordered" evidence="10">
    <location>
        <begin position="1"/>
        <end position="46"/>
    </location>
</feature>
<dbReference type="GO" id="GO:0004519">
    <property type="term" value="F:endonuclease activity"/>
    <property type="evidence" value="ECO:0007669"/>
    <property type="project" value="UniProtKB-KW"/>
</dbReference>
<accession>A0A1W7D149</accession>
<dbReference type="EMBL" id="CP021121">
    <property type="protein sequence ID" value="ARQ70732.1"/>
    <property type="molecule type" value="Genomic_DNA"/>
</dbReference>
<dbReference type="InterPro" id="IPR006483">
    <property type="entry name" value="CRISPR-assoc_Cas3_HD"/>
</dbReference>
<keyword evidence="7" id="KW-0347">Helicase</keyword>
<dbReference type="CDD" id="cd09641">
    <property type="entry name" value="Cas3''_I"/>
    <property type="match status" value="1"/>
</dbReference>
<proteinExistence type="inferred from homology"/>
<dbReference type="Pfam" id="PF00270">
    <property type="entry name" value="DEAD"/>
    <property type="match status" value="1"/>
</dbReference>
<evidence type="ECO:0000256" key="5">
    <source>
        <dbReference type="ARBA" id="ARBA00022741"/>
    </source>
</evidence>
<dbReference type="OrthoDB" id="9810236at2"/>
<evidence type="ECO:0000256" key="10">
    <source>
        <dbReference type="SAM" id="MobiDB-lite"/>
    </source>
</evidence>
<dbReference type="InterPro" id="IPR050079">
    <property type="entry name" value="DEAD_box_RNA_helicase"/>
</dbReference>
<sequence length="819" mass="89404">MAADPVRHAAGAGARPPRSSAPHRPAPRTLTGVRAKSRPKEDPERLTTHSLVVRDTVAQIEARVANAGVIASEPRFWTQVRHAALLHDTGKIAEGFQRQISPGGPVWGQRHEVLSLAYVDLLATAAGWSDAERLLVGALVATHHRALHPSASGVSLGKASLAQLYNAQTDWAEAFTRTPAPDGTEIVQVPRTLHRELLAWLAGAFAADPPPSTPGEPTLADRARALLERLLKTWQEPVNPEHGLLTVLAQGALTLADRAGSAHTRLQTHMPLPADYFARFPYAPHPHQERAARTEGHLILVAPTGSGKTEGGLAWAARQLAAMPGLPRLVWTLPYRASLNAARVRFQHTLTPAVGERTADIGLLHGTVAHTLLTQAVEDDCGLPSGSATAGQARKARVRADAMRLFAQRMRVSTPHQLLRGAVAGPAFSSVLLEQANSLFVLDELHAYEPEIFGRLCAAMRLWERLGSRVAVLSATLSPRMTALIDDSLTRPVTCHRAPPGTSPARHRLVLDDTPLTEPGALDRVRDWIGQGHSVLVVVNTVATAQRVFAALAGDARAVAPNDPYAALLLHSRFKNRDRDLLERALLTRHPERRPAERTRRGGLVVATQTVEVSLQLDLDRGVVEAAPVEAVAQRAGRVNRRGRHPDGPVEFRVHRAHSHRPYEAGAMDAAWDALTHLVAEGADTLSEQDIDRLLERAYATEWGEQWEETARKARDEFEATFLTFTDPLHDRSEFAHALGEKFDGVDVIHRDDVDEYRARTSGRNGDPLLAAGLLIPLRYQVLKTFDAHYDRDLRVHVADGVYDPATGLMPPAERETIL</sequence>
<keyword evidence="5" id="KW-0547">Nucleotide-binding</keyword>
<dbReference type="Gene3D" id="1.10.3210.30">
    <property type="match status" value="1"/>
</dbReference>
<evidence type="ECO:0000313" key="12">
    <source>
        <dbReference type="EMBL" id="ARQ70732.1"/>
    </source>
</evidence>
<dbReference type="PANTHER" id="PTHR47959">
    <property type="entry name" value="ATP-DEPENDENT RNA HELICASE RHLE-RELATED"/>
    <property type="match status" value="1"/>
</dbReference>
<evidence type="ECO:0000313" key="13">
    <source>
        <dbReference type="Proteomes" id="UP000194218"/>
    </source>
</evidence>
<dbReference type="SUPFAM" id="SSF52540">
    <property type="entry name" value="P-loop containing nucleoside triphosphate hydrolases"/>
    <property type="match status" value="1"/>
</dbReference>
<keyword evidence="8" id="KW-0067">ATP-binding</keyword>
<dbReference type="InterPro" id="IPR006474">
    <property type="entry name" value="Helicase_Cas3_CRISPR-ass_core"/>
</dbReference>
<evidence type="ECO:0000256" key="1">
    <source>
        <dbReference type="ARBA" id="ARBA00006847"/>
    </source>
</evidence>
<dbReference type="GO" id="GO:0051607">
    <property type="term" value="P:defense response to virus"/>
    <property type="evidence" value="ECO:0007669"/>
    <property type="project" value="UniProtKB-KW"/>
</dbReference>
<dbReference type="GO" id="GO:0005829">
    <property type="term" value="C:cytosol"/>
    <property type="evidence" value="ECO:0007669"/>
    <property type="project" value="TreeGrafter"/>
</dbReference>
<dbReference type="GO" id="GO:0005524">
    <property type="term" value="F:ATP binding"/>
    <property type="evidence" value="ECO:0007669"/>
    <property type="project" value="UniProtKB-KW"/>
</dbReference>
<dbReference type="Proteomes" id="UP000194218">
    <property type="component" value="Chromosome"/>
</dbReference>
<dbReference type="GO" id="GO:0046872">
    <property type="term" value="F:metal ion binding"/>
    <property type="evidence" value="ECO:0007669"/>
    <property type="project" value="UniProtKB-KW"/>
</dbReference>
<evidence type="ECO:0000256" key="7">
    <source>
        <dbReference type="ARBA" id="ARBA00022806"/>
    </source>
</evidence>
<feature type="domain" description="HD Cas3-type" evidence="11">
    <location>
        <begin position="39"/>
        <end position="259"/>
    </location>
</feature>
<evidence type="ECO:0000256" key="9">
    <source>
        <dbReference type="ARBA" id="ARBA00023118"/>
    </source>
</evidence>
<reference evidence="12 13" key="1">
    <citation type="submission" date="2017-05" db="EMBL/GenBank/DDBJ databases">
        <title>Complete genome sequence of Streptomyces sp. SCSIO 03032 revealed the diverse biosynthetic pathways for its bioactive secondary metabolites.</title>
        <authorList>
            <person name="Ma L."/>
            <person name="Zhu Y."/>
            <person name="Zhang W."/>
            <person name="Zhang G."/>
            <person name="Tian X."/>
            <person name="Zhang S."/>
            <person name="Zhang C."/>
        </authorList>
    </citation>
    <scope>NUCLEOTIDE SEQUENCE [LARGE SCALE GENOMIC DNA]</scope>
    <source>
        <strain evidence="12 13">SCSIO 03032</strain>
    </source>
</reference>
<feature type="compositionally biased region" description="Low complexity" evidence="10">
    <location>
        <begin position="8"/>
        <end position="23"/>
    </location>
</feature>
<dbReference type="InterPro" id="IPR054712">
    <property type="entry name" value="Cas3-like_dom"/>
</dbReference>
<evidence type="ECO:0000256" key="4">
    <source>
        <dbReference type="ARBA" id="ARBA00022723"/>
    </source>
</evidence>
<dbReference type="InterPro" id="IPR011545">
    <property type="entry name" value="DEAD/DEAH_box_helicase_dom"/>
</dbReference>
<evidence type="ECO:0000256" key="8">
    <source>
        <dbReference type="ARBA" id="ARBA00022840"/>
    </source>
</evidence>
<evidence type="ECO:0000256" key="2">
    <source>
        <dbReference type="ARBA" id="ARBA00009046"/>
    </source>
</evidence>
<evidence type="ECO:0000256" key="6">
    <source>
        <dbReference type="ARBA" id="ARBA00022801"/>
    </source>
</evidence>
<dbReference type="InterPro" id="IPR038257">
    <property type="entry name" value="CRISPR-assoc_Cas3_HD_sf"/>
</dbReference>
<dbReference type="GO" id="GO:0003724">
    <property type="term" value="F:RNA helicase activity"/>
    <property type="evidence" value="ECO:0007669"/>
    <property type="project" value="TreeGrafter"/>
</dbReference>
<comment type="similarity">
    <text evidence="1">In the N-terminal section; belongs to the CRISPR-associated nuclease Cas3-HD family.</text>
</comment>
<keyword evidence="6" id="KW-0378">Hydrolase</keyword>
<dbReference type="InterPro" id="IPR027417">
    <property type="entry name" value="P-loop_NTPase"/>
</dbReference>
<dbReference type="KEGG" id="smao:CAG99_19505"/>
<name>A0A1W7D149_9ACTN</name>
<keyword evidence="12" id="KW-0255">Endonuclease</keyword>
<dbReference type="SMART" id="SM00487">
    <property type="entry name" value="DEXDc"/>
    <property type="match status" value="1"/>
</dbReference>
<keyword evidence="13" id="KW-1185">Reference proteome</keyword>
<dbReference type="Gene3D" id="3.40.50.300">
    <property type="entry name" value="P-loop containing nucleotide triphosphate hydrolases"/>
    <property type="match status" value="2"/>
</dbReference>
<dbReference type="NCBIfam" id="TIGR01587">
    <property type="entry name" value="cas3_core"/>
    <property type="match status" value="1"/>
</dbReference>
<dbReference type="NCBIfam" id="TIGR01596">
    <property type="entry name" value="cas3_HD"/>
    <property type="match status" value="1"/>
</dbReference>
<dbReference type="GO" id="GO:0016787">
    <property type="term" value="F:hydrolase activity"/>
    <property type="evidence" value="ECO:0007669"/>
    <property type="project" value="UniProtKB-KW"/>
</dbReference>
<protein>
    <submittedName>
        <fullName evidence="12">CRISPR-associated helicase/endonuclease Cas3</fullName>
    </submittedName>
</protein>
<dbReference type="SUPFAM" id="SSF109604">
    <property type="entry name" value="HD-domain/PDEase-like"/>
    <property type="match status" value="1"/>
</dbReference>
<dbReference type="PANTHER" id="PTHR47959:SF16">
    <property type="entry name" value="CRISPR-ASSOCIATED NUCLEASE_HELICASE CAS3-RELATED"/>
    <property type="match status" value="1"/>
</dbReference>
<keyword evidence="9" id="KW-0051">Antiviral defense</keyword>
<keyword evidence="4" id="KW-0479">Metal-binding</keyword>
<evidence type="ECO:0000259" key="11">
    <source>
        <dbReference type="PROSITE" id="PS51643"/>
    </source>
</evidence>
<gene>
    <name evidence="12" type="ORF">CAG99_19505</name>
</gene>
<evidence type="ECO:0000256" key="3">
    <source>
        <dbReference type="ARBA" id="ARBA00022722"/>
    </source>
</evidence>
<dbReference type="GO" id="GO:0003676">
    <property type="term" value="F:nucleic acid binding"/>
    <property type="evidence" value="ECO:0007669"/>
    <property type="project" value="InterPro"/>
</dbReference>
<comment type="similarity">
    <text evidence="2">In the central section; belongs to the CRISPR-associated helicase Cas3 family.</text>
</comment>